<keyword evidence="6" id="KW-0378">Hydrolase</keyword>
<proteinExistence type="predicted"/>
<dbReference type="GO" id="GO:0055086">
    <property type="term" value="P:nucleobase-containing small molecule metabolic process"/>
    <property type="evidence" value="ECO:0007669"/>
    <property type="project" value="UniProtKB-ARBA"/>
</dbReference>
<dbReference type="RefSeq" id="WP_073852413.1">
    <property type="nucleotide sequence ID" value="NZ_LVWA01000005.1"/>
</dbReference>
<dbReference type="STRING" id="1797110.A3841_18480"/>
<dbReference type="InterPro" id="IPR016193">
    <property type="entry name" value="Cytidine_deaminase-like"/>
</dbReference>
<protein>
    <submittedName>
        <fullName evidence="10">tRNA-specific adenosine deaminase</fullName>
    </submittedName>
</protein>
<dbReference type="Gene3D" id="3.40.140.10">
    <property type="entry name" value="Cytidine Deaminase, domain 2"/>
    <property type="match status" value="1"/>
</dbReference>
<evidence type="ECO:0000256" key="6">
    <source>
        <dbReference type="ARBA" id="ARBA00022801"/>
    </source>
</evidence>
<evidence type="ECO:0000256" key="3">
    <source>
        <dbReference type="ARBA" id="ARBA00011738"/>
    </source>
</evidence>
<dbReference type="Proteomes" id="UP000186551">
    <property type="component" value="Unassembled WGS sequence"/>
</dbReference>
<dbReference type="CDD" id="cd01285">
    <property type="entry name" value="nucleoside_deaminase"/>
    <property type="match status" value="1"/>
</dbReference>
<evidence type="ECO:0000313" key="10">
    <source>
        <dbReference type="EMBL" id="OKL40310.1"/>
    </source>
</evidence>
<dbReference type="Pfam" id="PF00383">
    <property type="entry name" value="dCMP_cyt_deam_1"/>
    <property type="match status" value="1"/>
</dbReference>
<comment type="pathway">
    <text evidence="8">Pyrimidine metabolism.</text>
</comment>
<sequence>MDQYLQAALEEAKKGYAEGGIPIGSVLVHQGRIIGRGHNKRVQEGSVVLHGEMDALENAGRQPAAVYRECVLYTTLSPCPMCSGTIILYGIPRVVIGENRTFMGEEDLLRARGVEVEVADNPECVQLMERFISEKPDLWNEDIGV</sequence>
<comment type="cofactor">
    <cofactor evidence="1">
        <name>Zn(2+)</name>
        <dbReference type="ChEBI" id="CHEBI:29105"/>
    </cofactor>
</comment>
<name>A0A1Q5PDJ9_9BACT</name>
<comment type="subcellular location">
    <subcellularLocation>
        <location evidence="2">Cytoplasm</location>
    </subcellularLocation>
</comment>
<dbReference type="InterPro" id="IPR016192">
    <property type="entry name" value="APOBEC/CMP_deaminase_Zn-bd"/>
</dbReference>
<evidence type="ECO:0000313" key="11">
    <source>
        <dbReference type="Proteomes" id="UP000186551"/>
    </source>
</evidence>
<dbReference type="PROSITE" id="PS51747">
    <property type="entry name" value="CYT_DCMP_DEAMINASES_2"/>
    <property type="match status" value="1"/>
</dbReference>
<dbReference type="GO" id="GO:0008270">
    <property type="term" value="F:zinc ion binding"/>
    <property type="evidence" value="ECO:0007669"/>
    <property type="project" value="InterPro"/>
</dbReference>
<evidence type="ECO:0000259" key="9">
    <source>
        <dbReference type="PROSITE" id="PS51747"/>
    </source>
</evidence>
<gene>
    <name evidence="10" type="ORF">A3841_18480</name>
</gene>
<evidence type="ECO:0000256" key="2">
    <source>
        <dbReference type="ARBA" id="ARBA00004496"/>
    </source>
</evidence>
<dbReference type="AlphaFoldDB" id="A0A1Q5PDJ9"/>
<dbReference type="EMBL" id="LVWA01000005">
    <property type="protein sequence ID" value="OKL40310.1"/>
    <property type="molecule type" value="Genomic_DNA"/>
</dbReference>
<accession>A0A1Q5PDJ9</accession>
<evidence type="ECO:0000256" key="1">
    <source>
        <dbReference type="ARBA" id="ARBA00001947"/>
    </source>
</evidence>
<dbReference type="GO" id="GO:0005737">
    <property type="term" value="C:cytoplasm"/>
    <property type="evidence" value="ECO:0007669"/>
    <property type="project" value="UniProtKB-SubCell"/>
</dbReference>
<evidence type="ECO:0000256" key="8">
    <source>
        <dbReference type="ARBA" id="ARBA00060693"/>
    </source>
</evidence>
<organism evidence="10 11">
    <name type="scientific">Pontibacter flavimaris</name>
    <dbReference type="NCBI Taxonomy" id="1797110"/>
    <lineage>
        <taxon>Bacteria</taxon>
        <taxon>Pseudomonadati</taxon>
        <taxon>Bacteroidota</taxon>
        <taxon>Cytophagia</taxon>
        <taxon>Cytophagales</taxon>
        <taxon>Hymenobacteraceae</taxon>
        <taxon>Pontibacter</taxon>
    </lineage>
</organism>
<comment type="caution">
    <text evidence="10">The sequence shown here is derived from an EMBL/GenBank/DDBJ whole genome shotgun (WGS) entry which is preliminary data.</text>
</comment>
<comment type="subunit">
    <text evidence="3">Homodimer.</text>
</comment>
<dbReference type="GO" id="GO:0008835">
    <property type="term" value="F:diaminohydroxyphosphoribosylaminopyrimidine deaminase activity"/>
    <property type="evidence" value="ECO:0007669"/>
    <property type="project" value="TreeGrafter"/>
</dbReference>
<dbReference type="PROSITE" id="PS00903">
    <property type="entry name" value="CYT_DCMP_DEAMINASES_1"/>
    <property type="match status" value="1"/>
</dbReference>
<evidence type="ECO:0000256" key="4">
    <source>
        <dbReference type="ARBA" id="ARBA00022490"/>
    </source>
</evidence>
<keyword evidence="11" id="KW-1185">Reference proteome</keyword>
<dbReference type="InterPro" id="IPR002125">
    <property type="entry name" value="CMP_dCMP_dom"/>
</dbReference>
<dbReference type="GO" id="GO:0072527">
    <property type="term" value="P:pyrimidine-containing compound metabolic process"/>
    <property type="evidence" value="ECO:0007669"/>
    <property type="project" value="UniProtKB-ARBA"/>
</dbReference>
<evidence type="ECO:0000256" key="7">
    <source>
        <dbReference type="ARBA" id="ARBA00022833"/>
    </source>
</evidence>
<evidence type="ECO:0000256" key="5">
    <source>
        <dbReference type="ARBA" id="ARBA00022723"/>
    </source>
</evidence>
<keyword evidence="7" id="KW-0862">Zinc</keyword>
<keyword evidence="5" id="KW-0479">Metal-binding</keyword>
<dbReference type="FunFam" id="3.40.140.10:FF:000016">
    <property type="entry name" value="Cytosine deaminase"/>
    <property type="match status" value="1"/>
</dbReference>
<dbReference type="SUPFAM" id="SSF53927">
    <property type="entry name" value="Cytidine deaminase-like"/>
    <property type="match status" value="1"/>
</dbReference>
<keyword evidence="4" id="KW-0963">Cytoplasm</keyword>
<dbReference type="PANTHER" id="PTHR11079">
    <property type="entry name" value="CYTOSINE DEAMINASE FAMILY MEMBER"/>
    <property type="match status" value="1"/>
</dbReference>
<feature type="domain" description="CMP/dCMP-type deaminase" evidence="9">
    <location>
        <begin position="1"/>
        <end position="116"/>
    </location>
</feature>
<dbReference type="OrthoDB" id="9802676at2"/>
<dbReference type="PANTHER" id="PTHR11079:SF190">
    <property type="entry name" value="CYTOSINE DEAMINASE"/>
    <property type="match status" value="1"/>
</dbReference>
<reference evidence="10 11" key="1">
    <citation type="submission" date="2016-03" db="EMBL/GenBank/DDBJ databases">
        <title>Genome sequence of Pontibacter sp. nov., of the family cytophagaceae, isolated from marine sediment of the Yellow Sea, China.</title>
        <authorList>
            <person name="Zhang G."/>
            <person name="Zhang R."/>
        </authorList>
    </citation>
    <scope>NUCLEOTIDE SEQUENCE [LARGE SCALE GENOMIC DNA]</scope>
    <source>
        <strain evidence="10 11">S10-8</strain>
    </source>
</reference>